<dbReference type="CDD" id="cd05379">
    <property type="entry name" value="CAP_bacterial"/>
    <property type="match status" value="1"/>
</dbReference>
<dbReference type="Pfam" id="PF00188">
    <property type="entry name" value="CAP"/>
    <property type="match status" value="1"/>
</dbReference>
<feature type="domain" description="CAP-associated" evidence="2">
    <location>
        <begin position="60"/>
        <end position="199"/>
    </location>
</feature>
<feature type="domain" description="SCP" evidence="1">
    <location>
        <begin position="231"/>
        <end position="341"/>
    </location>
</feature>
<dbReference type="InterPro" id="IPR014044">
    <property type="entry name" value="CAP_dom"/>
</dbReference>
<dbReference type="SUPFAM" id="SSF55797">
    <property type="entry name" value="PR-1-like"/>
    <property type="match status" value="1"/>
</dbReference>
<proteinExistence type="predicted"/>
<evidence type="ECO:0000313" key="4">
    <source>
        <dbReference type="Proteomes" id="UP000808914"/>
    </source>
</evidence>
<dbReference type="InterPro" id="IPR029410">
    <property type="entry name" value="CAP_assoc"/>
</dbReference>
<dbReference type="PANTHER" id="PTHR31157:SF26">
    <property type="entry name" value="SCP-LIKE EXTRACELLULAR PROTEIN"/>
    <property type="match status" value="1"/>
</dbReference>
<dbReference type="EMBL" id="JAFBER010000002">
    <property type="protein sequence ID" value="MBM7644234.1"/>
    <property type="molecule type" value="Genomic_DNA"/>
</dbReference>
<sequence length="345" mass="39663">MRKMNVFIFALAVCVFIFTFLFNISGHPNRKETQVESESIAGAPQQSKFKVPKKGLYTYIGDTKRDIEKKFGKPERIDQTQYGYEWWIYGRGTEKYVQIGIEDNKVVTIYALGNNLDTSPFKIGKAAHDIYKKVPMSDTASLNIGDTHVEFEFNEEDLMVRPLLKFGDVWVQLYFDHFTNRLVSVRYLTPEVLVKQKPYTLTYRGQLPAAPEPTSSEWQSINEGESKEIFDITNVLRKRYNVNQLKWNNQAKKAAYLHSKDMKENHYFSHDSKTQGDLSQRLQKQGVNFQAAGENIAAQYTDGIAAVIGWLNSEDHRKNLLSNMFTGLGVGVYKDDYTQDFVTPL</sequence>
<dbReference type="Gene3D" id="3.40.33.10">
    <property type="entry name" value="CAP"/>
    <property type="match status" value="1"/>
</dbReference>
<comment type="caution">
    <text evidence="3">The sequence shown here is derived from an EMBL/GenBank/DDBJ whole genome shotgun (WGS) entry which is preliminary data.</text>
</comment>
<gene>
    <name evidence="3" type="ORF">JOD45_000427</name>
</gene>
<dbReference type="Pfam" id="PF14504">
    <property type="entry name" value="CAP_assoc_N"/>
    <property type="match status" value="1"/>
</dbReference>
<dbReference type="Proteomes" id="UP000808914">
    <property type="component" value="Unassembled WGS sequence"/>
</dbReference>
<reference evidence="3 4" key="1">
    <citation type="submission" date="2021-01" db="EMBL/GenBank/DDBJ databases">
        <title>Genomic Encyclopedia of Type Strains, Phase IV (KMG-IV): sequencing the most valuable type-strain genomes for metagenomic binning, comparative biology and taxonomic classification.</title>
        <authorList>
            <person name="Goeker M."/>
        </authorList>
    </citation>
    <scope>NUCLEOTIDE SEQUENCE [LARGE SCALE GENOMIC DNA]</scope>
    <source>
        <strain evidence="3 4">DSM 28236</strain>
    </source>
</reference>
<accession>A0ABS2PVZ4</accession>
<dbReference type="PANTHER" id="PTHR31157">
    <property type="entry name" value="SCP DOMAIN-CONTAINING PROTEIN"/>
    <property type="match status" value="1"/>
</dbReference>
<evidence type="ECO:0000259" key="2">
    <source>
        <dbReference type="Pfam" id="PF14504"/>
    </source>
</evidence>
<organism evidence="3 4">
    <name type="scientific">Scopulibacillus daqui</name>
    <dbReference type="NCBI Taxonomy" id="1469162"/>
    <lineage>
        <taxon>Bacteria</taxon>
        <taxon>Bacillati</taxon>
        <taxon>Bacillota</taxon>
        <taxon>Bacilli</taxon>
        <taxon>Bacillales</taxon>
        <taxon>Sporolactobacillaceae</taxon>
        <taxon>Scopulibacillus</taxon>
    </lineage>
</organism>
<protein>
    <submittedName>
        <fullName evidence="3">Uncharacterized protein YkwD</fullName>
    </submittedName>
</protein>
<dbReference type="InterPro" id="IPR035940">
    <property type="entry name" value="CAP_sf"/>
</dbReference>
<evidence type="ECO:0000313" key="3">
    <source>
        <dbReference type="EMBL" id="MBM7644234.1"/>
    </source>
</evidence>
<keyword evidence="4" id="KW-1185">Reference proteome</keyword>
<evidence type="ECO:0000259" key="1">
    <source>
        <dbReference type="Pfam" id="PF00188"/>
    </source>
</evidence>
<name>A0ABS2PVZ4_9BACL</name>